<gene>
    <name evidence="1" type="ORF">PCO31111_00788</name>
</gene>
<dbReference type="AlphaFoldDB" id="A0A5E4SGF2"/>
<name>A0A5E4SGF2_9BURK</name>
<evidence type="ECO:0000313" key="1">
    <source>
        <dbReference type="EMBL" id="VVD74203.1"/>
    </source>
</evidence>
<keyword evidence="2" id="KW-1185">Reference proteome</keyword>
<accession>A0A5E4SGF2</accession>
<evidence type="ECO:0000313" key="2">
    <source>
        <dbReference type="Proteomes" id="UP000383971"/>
    </source>
</evidence>
<organism evidence="1 2">
    <name type="scientific">Pandoraea communis</name>
    <dbReference type="NCBI Taxonomy" id="2508297"/>
    <lineage>
        <taxon>Bacteria</taxon>
        <taxon>Pseudomonadati</taxon>
        <taxon>Pseudomonadota</taxon>
        <taxon>Betaproteobacteria</taxon>
        <taxon>Burkholderiales</taxon>
        <taxon>Burkholderiaceae</taxon>
        <taxon>Pandoraea</taxon>
    </lineage>
</organism>
<sequence>MYPDEYKKAAGYAKVVAKELGISEAEAEGRALAEMLRNSDKQTAEASGGKHDYDIRRVVGCQNLNCAGDVNDPQYANHDFNSQYIKSNEAAYNLGQEQLGRGQTYNELVTSNIKKDPVGAVLAGGGMIGLGLVTGGPLASAGMMGIGTAVGLVANGGVQLAGNQPFDWTSFALAGGTGAVSTGMRFIPVLLIGTGGALTGSALQGQNPNGAMAGAAVGTVIGYPIGAKIEGQLTSVLNPWYRKEWQDIGMGVSKYVPPSAIPSWMGGLGGGVIQEKAGEVVQNKVNSASKK</sequence>
<dbReference type="EMBL" id="CABPSE010000001">
    <property type="protein sequence ID" value="VVD74203.1"/>
    <property type="molecule type" value="Genomic_DNA"/>
</dbReference>
<reference evidence="1 2" key="1">
    <citation type="submission" date="2019-08" db="EMBL/GenBank/DDBJ databases">
        <authorList>
            <person name="Peeters C."/>
        </authorList>
    </citation>
    <scope>NUCLEOTIDE SEQUENCE [LARGE SCALE GENOMIC DNA]</scope>
    <source>
        <strain evidence="1 2">LMG 31111</strain>
    </source>
</reference>
<proteinExistence type="predicted"/>
<dbReference type="Proteomes" id="UP000383971">
    <property type="component" value="Unassembled WGS sequence"/>
</dbReference>
<protein>
    <submittedName>
        <fullName evidence="1">Hemolysin</fullName>
    </submittedName>
</protein>